<dbReference type="AlphaFoldDB" id="A0A177DSK3"/>
<evidence type="ECO:0000313" key="2">
    <source>
        <dbReference type="Proteomes" id="UP000077248"/>
    </source>
</evidence>
<dbReference type="VEuPathDB" id="FungiDB:CC77DRAFT_1060104"/>
<dbReference type="RefSeq" id="XP_018387631.1">
    <property type="nucleotide sequence ID" value="XM_018528310.1"/>
</dbReference>
<organism evidence="1 2">
    <name type="scientific">Alternaria alternata</name>
    <name type="common">Alternaria rot fungus</name>
    <name type="synonym">Torula alternata</name>
    <dbReference type="NCBI Taxonomy" id="5599"/>
    <lineage>
        <taxon>Eukaryota</taxon>
        <taxon>Fungi</taxon>
        <taxon>Dikarya</taxon>
        <taxon>Ascomycota</taxon>
        <taxon>Pezizomycotina</taxon>
        <taxon>Dothideomycetes</taxon>
        <taxon>Pleosporomycetidae</taxon>
        <taxon>Pleosporales</taxon>
        <taxon>Pleosporineae</taxon>
        <taxon>Pleosporaceae</taxon>
        <taxon>Alternaria</taxon>
        <taxon>Alternaria sect. Alternaria</taxon>
        <taxon>Alternaria alternata complex</taxon>
    </lineage>
</organism>
<accession>A0A177DSK3</accession>
<dbReference type="GeneID" id="29113904"/>
<dbReference type="OMA" id="AVLHSCY"/>
<dbReference type="EMBL" id="KV441475">
    <property type="protein sequence ID" value="OAG22210.1"/>
    <property type="molecule type" value="Genomic_DNA"/>
</dbReference>
<dbReference type="KEGG" id="aalt:CC77DRAFT_1060104"/>
<sequence length="291" mass="32385">MAKEAACANLDINDEIHPRDNGLRPNIELEFYQPTAINLAMHLERCQGVPPRQRVSSFRFALTTSAVDGAPPSVIIVNRSSAKAPESWKDNADTIEEGLPMLGRRYLNHYAAWSGYTGGSAVLHSCYDVPTRYIPAPALDDSFLASSQSHMIKQHRTFKFTQAIVSDIEAANQAGIEPTVLTIGVDGWFCDTRMILPWLQASTLQFELVIRTSQPAYGMTRRFAEEHGGIYWWTYQTKAILQALEQGAGHDEKTDELIAAWKLLQSSKDVAFGMSCGRNAIDTTLQFSEIE</sequence>
<gene>
    <name evidence="1" type="ORF">CC77DRAFT_1060104</name>
</gene>
<protein>
    <submittedName>
        <fullName evidence="1">Uncharacterized protein</fullName>
    </submittedName>
</protein>
<name>A0A177DSK3_ALTAL</name>
<dbReference type="Proteomes" id="UP000077248">
    <property type="component" value="Unassembled WGS sequence"/>
</dbReference>
<reference evidence="1 2" key="1">
    <citation type="submission" date="2016-05" db="EMBL/GenBank/DDBJ databases">
        <title>Comparative analysis of secretome profiles of manganese(II)-oxidizing ascomycete fungi.</title>
        <authorList>
            <consortium name="DOE Joint Genome Institute"/>
            <person name="Zeiner C.A."/>
            <person name="Purvine S.O."/>
            <person name="Zink E.M."/>
            <person name="Wu S."/>
            <person name="Pasa-Tolic L."/>
            <person name="Chaput D.L."/>
            <person name="Haridas S."/>
            <person name="Grigoriev I.V."/>
            <person name="Santelli C.M."/>
            <person name="Hansel C.M."/>
        </authorList>
    </citation>
    <scope>NUCLEOTIDE SEQUENCE [LARGE SCALE GENOMIC DNA]</scope>
    <source>
        <strain evidence="1 2">SRC1lrK2f</strain>
    </source>
</reference>
<proteinExistence type="predicted"/>
<keyword evidence="2" id="KW-1185">Reference proteome</keyword>
<evidence type="ECO:0000313" key="1">
    <source>
        <dbReference type="EMBL" id="OAG22210.1"/>
    </source>
</evidence>